<organism evidence="1">
    <name type="scientific">hydrothermal vent metagenome</name>
    <dbReference type="NCBI Taxonomy" id="652676"/>
    <lineage>
        <taxon>unclassified sequences</taxon>
        <taxon>metagenomes</taxon>
        <taxon>ecological metagenomes</taxon>
    </lineage>
</organism>
<name>A0A3B0YD89_9ZZZZ</name>
<evidence type="ECO:0008006" key="2">
    <source>
        <dbReference type="Google" id="ProtNLM"/>
    </source>
</evidence>
<proteinExistence type="predicted"/>
<protein>
    <recommendedName>
        <fullName evidence="2">Filamentous haemagglutinin FhaB/tRNA nuclease CdiA-like TPS domain-containing protein</fullName>
    </recommendedName>
</protein>
<reference evidence="1" key="1">
    <citation type="submission" date="2018-06" db="EMBL/GenBank/DDBJ databases">
        <authorList>
            <person name="Zhirakovskaya E."/>
        </authorList>
    </citation>
    <scope>NUCLEOTIDE SEQUENCE</scope>
</reference>
<evidence type="ECO:0000313" key="1">
    <source>
        <dbReference type="EMBL" id="VAW78835.1"/>
    </source>
</evidence>
<feature type="non-terminal residue" evidence="1">
    <location>
        <position position="1"/>
    </location>
</feature>
<accession>A0A3B0YD89</accession>
<gene>
    <name evidence="1" type="ORF">MNBD_GAMMA13-93</name>
</gene>
<dbReference type="EMBL" id="UOFK01000168">
    <property type="protein sequence ID" value="VAW78835.1"/>
    <property type="molecule type" value="Genomic_DNA"/>
</dbReference>
<feature type="non-terminal residue" evidence="1">
    <location>
        <position position="923"/>
    </location>
</feature>
<sequence>QFIEDRRVVALGKEIAFDPAWMVFGSQGFEAAFLNSAFDAQGAIDTSAGLNGLAIIDPDRIIAGGFDTLSLAARQSDKFLAKGTVNNGLLFSRLEAEVRLRGDVQLALDAQLRIDAPILSSDGGTARLQAPYVLLGSTNESFRVSGNELLNFFDPTPGTGSLTVQAGLLDIIGFSSLQGFGPDPATTSVQAPVHLVSATDIRLRGINLPAVGGNIGRVRNRLFSDYAGLLATATDTVLEASLVYPTTLSDFTLYVKNQTGNEVLRIPGRPGRVAPPLSAGGKITLSAPTIEQAGSLLAPLGEIAFGELQFDASGNLLRDPVTNRLTLANVDNLTLFDGSLTSVSGNGRLVPFGNLLFEDNWVFEINGVKRGLDEPRLLFGLTSGDPNVLDTPVLDEAGKSLDRPWIKRVDLAVNNLSFQPGAVIDLSAGGDLIAAEFRPGPQGSRDILAGGDALSFAIMPALGSAFSPIDPLLRFDKFLASDLSEGLPDQPLLDTPLFINLAAGSDLPAGAYAVLPRGYAVLPGAYLVTPVVGNPDIAPGSFVTRNDGATEVAAQFGLPGTAVLTDRWQAVTVETHDQVFNRAQYLVATANNFFDQRAQENDVLVPQLPRDGGSLVFAASQTLSLGGSLLSQVPKGRSSIVDIVASDLAIVQQRDVNATRIEIQADELLGLSSGSVLLGGRRDFRDKGTFIDVLASRVTIDPGVDLTLPEILLVANDQVTVSNGASLRGEGEVSGNNSLIFTTDSAGNPRAMAFLRVSGGQQVRLDTDIVAAATGNLDIKSGAVLAATGSMTLAASSQSLLDGDLQVADASLGLNAERISIGDAPADTSGIILSDLSRLNARELLLSSRSSIDFYGTVNESLNSLVLDSAGLRGLADSAGAPATVTLAAANTLRLLNTSQSSLLPVPASGGTLTLQADGLVLD</sequence>
<dbReference type="AlphaFoldDB" id="A0A3B0YD89"/>